<proteinExistence type="predicted"/>
<sequence>MILLEYKQLLRSRWIQIVTILFAIVFTAILMIQHLAMPDTTGFTRQTASLLNILLFLLPLFMLTIGSMNIASDKESGWLGLLRTYPLNMGNYVLTKYIAFCLVFSGIFLFVVTIAFLVGSFFGGIKLPLFAIGITAIIILIFNALSIFVGSIAKSRLHALALGLGVWSVVTLVWNYIVMAIGTITAEHVLQKIVILSIHMNPLEWIRYGYFVFSKQTAVLGPALYGVSKFYTSYVGFLFFLFISLMWIAFSLLGAKIILTIRGKRG</sequence>
<keyword evidence="1" id="KW-0812">Transmembrane</keyword>
<evidence type="ECO:0000313" key="2">
    <source>
        <dbReference type="EMBL" id="RKQ15106.1"/>
    </source>
</evidence>
<dbReference type="GO" id="GO:0140359">
    <property type="term" value="F:ABC-type transporter activity"/>
    <property type="evidence" value="ECO:0007669"/>
    <property type="project" value="InterPro"/>
</dbReference>
<feature type="transmembrane region" description="Helical" evidence="1">
    <location>
        <begin position="97"/>
        <end position="122"/>
    </location>
</feature>
<feature type="transmembrane region" description="Helical" evidence="1">
    <location>
        <begin position="237"/>
        <end position="259"/>
    </location>
</feature>
<feature type="transmembrane region" description="Helical" evidence="1">
    <location>
        <begin position="129"/>
        <end position="153"/>
    </location>
</feature>
<dbReference type="OrthoDB" id="2456752at2"/>
<gene>
    <name evidence="2" type="ORF">D8M03_12775</name>
</gene>
<comment type="caution">
    <text evidence="2">The sequence shown here is derived from an EMBL/GenBank/DDBJ whole genome shotgun (WGS) entry which is preliminary data.</text>
</comment>
<dbReference type="Proteomes" id="UP000272238">
    <property type="component" value="Unassembled WGS sequence"/>
</dbReference>
<evidence type="ECO:0000256" key="1">
    <source>
        <dbReference type="SAM" id="Phobius"/>
    </source>
</evidence>
<protein>
    <submittedName>
        <fullName evidence="2">ABC transporter permease</fullName>
    </submittedName>
</protein>
<dbReference type="EMBL" id="RBZN01000035">
    <property type="protein sequence ID" value="RKQ15106.1"/>
    <property type="molecule type" value="Genomic_DNA"/>
</dbReference>
<feature type="transmembrane region" description="Helical" evidence="1">
    <location>
        <begin position="48"/>
        <end position="71"/>
    </location>
</feature>
<feature type="transmembrane region" description="Helical" evidence="1">
    <location>
        <begin position="159"/>
        <end position="184"/>
    </location>
</feature>
<organism evidence="2 3">
    <name type="scientific">Ureibacillus endophyticus</name>
    <dbReference type="NCBI Taxonomy" id="1978490"/>
    <lineage>
        <taxon>Bacteria</taxon>
        <taxon>Bacillati</taxon>
        <taxon>Bacillota</taxon>
        <taxon>Bacilli</taxon>
        <taxon>Bacillales</taxon>
        <taxon>Caryophanaceae</taxon>
        <taxon>Ureibacillus</taxon>
    </lineage>
</organism>
<accession>A0A494YY86</accession>
<dbReference type="AlphaFoldDB" id="A0A494YY86"/>
<reference evidence="2 3" key="1">
    <citation type="journal article" date="2016" name="Antonie Van Leeuwenhoek">
        <title>Lysinibacillus endophyticus sp. nov., an indole-3-acetic acid producing endophytic bacterium isolated from corn root (Zea mays cv. Xinken-5).</title>
        <authorList>
            <person name="Yu J."/>
            <person name="Guan X."/>
            <person name="Liu C."/>
            <person name="Xiang W."/>
            <person name="Yu Z."/>
            <person name="Liu X."/>
            <person name="Wang G."/>
        </authorList>
    </citation>
    <scope>NUCLEOTIDE SEQUENCE [LARGE SCALE GENOMIC DNA]</scope>
    <source>
        <strain evidence="2 3">DSM 100506</strain>
    </source>
</reference>
<keyword evidence="3" id="KW-1185">Reference proteome</keyword>
<evidence type="ECO:0000313" key="3">
    <source>
        <dbReference type="Proteomes" id="UP000272238"/>
    </source>
</evidence>
<keyword evidence="1" id="KW-0472">Membrane</keyword>
<name>A0A494YY86_9BACL</name>
<dbReference type="Pfam" id="PF12679">
    <property type="entry name" value="ABC2_membrane_2"/>
    <property type="match status" value="1"/>
</dbReference>
<feature type="transmembrane region" description="Helical" evidence="1">
    <location>
        <begin position="14"/>
        <end position="36"/>
    </location>
</feature>
<dbReference type="GO" id="GO:0005886">
    <property type="term" value="C:plasma membrane"/>
    <property type="evidence" value="ECO:0007669"/>
    <property type="project" value="UniProtKB-SubCell"/>
</dbReference>
<keyword evidence="1" id="KW-1133">Transmembrane helix</keyword>